<evidence type="ECO:0000313" key="2">
    <source>
        <dbReference type="EMBL" id="UYQ64113.1"/>
    </source>
</evidence>
<gene>
    <name evidence="2" type="ORF">OGH68_23365</name>
</gene>
<evidence type="ECO:0000313" key="3">
    <source>
        <dbReference type="Proteomes" id="UP001163878"/>
    </source>
</evidence>
<sequence>MQTRTEPAPAAPPPGGSPIYDQLAREWAAEGRTMPGRPDGEWTRLTLFPSPSAEEQRVRPTPPPRRGWLHDRHTAWPQPDPGGRPPTATANGPRPGGPWPGKA</sequence>
<dbReference type="EMBL" id="CP107567">
    <property type="protein sequence ID" value="UYQ64113.1"/>
    <property type="molecule type" value="Genomic_DNA"/>
</dbReference>
<evidence type="ECO:0000256" key="1">
    <source>
        <dbReference type="SAM" id="MobiDB-lite"/>
    </source>
</evidence>
<keyword evidence="3" id="KW-1185">Reference proteome</keyword>
<dbReference type="RefSeq" id="WP_264246918.1">
    <property type="nucleotide sequence ID" value="NZ_CP107567.1"/>
</dbReference>
<name>A0ABY6IAT3_STRPE</name>
<proteinExistence type="predicted"/>
<dbReference type="Proteomes" id="UP001163878">
    <property type="component" value="Chromosome"/>
</dbReference>
<accession>A0ABY6IAT3</accession>
<protein>
    <submittedName>
        <fullName evidence="2">Uncharacterized protein</fullName>
    </submittedName>
</protein>
<feature type="region of interest" description="Disordered" evidence="1">
    <location>
        <begin position="1"/>
        <end position="20"/>
    </location>
</feature>
<feature type="region of interest" description="Disordered" evidence="1">
    <location>
        <begin position="32"/>
        <end position="103"/>
    </location>
</feature>
<organism evidence="2 3">
    <name type="scientific">Streptomyces peucetius</name>
    <dbReference type="NCBI Taxonomy" id="1950"/>
    <lineage>
        <taxon>Bacteria</taxon>
        <taxon>Bacillati</taxon>
        <taxon>Actinomycetota</taxon>
        <taxon>Actinomycetes</taxon>
        <taxon>Kitasatosporales</taxon>
        <taxon>Streptomycetaceae</taxon>
        <taxon>Streptomyces</taxon>
    </lineage>
</organism>
<reference evidence="2" key="1">
    <citation type="submission" date="2022-10" db="EMBL/GenBank/DDBJ databases">
        <title>Cytochrome P450 Catalyzes Benzene Ring Formation in the Biosynthesis of Trialkyl-Substituted Aromatic Polyketides.</title>
        <authorList>
            <person name="Zhao E."/>
            <person name="Ge H."/>
        </authorList>
    </citation>
    <scope>NUCLEOTIDE SEQUENCE</scope>
    <source>
        <strain evidence="2">NA0869</strain>
    </source>
</reference>